<protein>
    <recommendedName>
        <fullName evidence="1">Beta-lactamase-related domain-containing protein</fullName>
    </recommendedName>
</protein>
<accession>A0A193LJ97</accession>
<dbReference type="InterPro" id="IPR012338">
    <property type="entry name" value="Beta-lactam/transpept-like"/>
</dbReference>
<organism evidence="2 3">
    <name type="scientific">Woeseia oceani</name>
    <dbReference type="NCBI Taxonomy" id="1548547"/>
    <lineage>
        <taxon>Bacteria</taxon>
        <taxon>Pseudomonadati</taxon>
        <taxon>Pseudomonadota</taxon>
        <taxon>Gammaproteobacteria</taxon>
        <taxon>Woeseiales</taxon>
        <taxon>Woeseiaceae</taxon>
        <taxon>Woeseia</taxon>
    </lineage>
</organism>
<evidence type="ECO:0000259" key="1">
    <source>
        <dbReference type="Pfam" id="PF00144"/>
    </source>
</evidence>
<dbReference type="STRING" id="1548547.BA177_16575"/>
<dbReference type="SUPFAM" id="SSF56601">
    <property type="entry name" value="beta-lactamase/transpeptidase-like"/>
    <property type="match status" value="1"/>
</dbReference>
<dbReference type="Proteomes" id="UP000092695">
    <property type="component" value="Chromosome"/>
</dbReference>
<name>A0A193LJ97_9GAMM</name>
<proteinExistence type="predicted"/>
<dbReference type="Gene3D" id="3.40.710.10">
    <property type="entry name" value="DD-peptidase/beta-lactamase superfamily"/>
    <property type="match status" value="1"/>
</dbReference>
<gene>
    <name evidence="2" type="ORF">BA177_16575</name>
</gene>
<dbReference type="KEGG" id="woc:BA177_16575"/>
<dbReference type="Pfam" id="PF00144">
    <property type="entry name" value="Beta-lactamase"/>
    <property type="match status" value="1"/>
</dbReference>
<dbReference type="InterPro" id="IPR050491">
    <property type="entry name" value="AmpC-like"/>
</dbReference>
<evidence type="ECO:0000313" key="2">
    <source>
        <dbReference type="EMBL" id="ANO52582.1"/>
    </source>
</evidence>
<dbReference type="InterPro" id="IPR001466">
    <property type="entry name" value="Beta-lactam-related"/>
</dbReference>
<feature type="domain" description="Beta-lactamase-related" evidence="1">
    <location>
        <begin position="73"/>
        <end position="393"/>
    </location>
</feature>
<dbReference type="PANTHER" id="PTHR46825">
    <property type="entry name" value="D-ALANYL-D-ALANINE-CARBOXYPEPTIDASE/ENDOPEPTIDASE AMPH"/>
    <property type="match status" value="1"/>
</dbReference>
<sequence length="417" mass="46161">MASGDRKPEGHIHGQTGYDCRSVCMNKRGAGLNTCHRISVVVVAVALLPLPLMAHASEGSLVQAVDKVFADIEDDMRPGCAVGVIRHGEYILQKGYGLANLEYGLPVTSQTVFRTGSVSKQFTAMAIALLAEEGRLDLDADVRRYLPELRDYGKPVTIRQMVHHVAGMGDYDPDLFRKADGSEFRFGNEDYWTIAEFYAAVRDVPLRLEPGTRWEYSNLGYFLLSQVVERVSGLSLRRYAENTIFEPLGMSHSMFYDNVNELVKNRADGYSKTDDGRYELYMTNLSWVGDGGVYTSLDDFIAWDRNWTNNTLGKGEPALIELATTPLPGFETESSEIFGEHPAYAFGLFVSERDGVKLIGHSGGWVGFSSVYLRFPEKALSVVTFCNSTDVSAPERGNTVATIALQMLAQVDGAVRR</sequence>
<dbReference type="AlphaFoldDB" id="A0A193LJ97"/>
<dbReference type="EMBL" id="CP016268">
    <property type="protein sequence ID" value="ANO52582.1"/>
    <property type="molecule type" value="Genomic_DNA"/>
</dbReference>
<dbReference type="PANTHER" id="PTHR46825:SF9">
    <property type="entry name" value="BETA-LACTAMASE-RELATED DOMAIN-CONTAINING PROTEIN"/>
    <property type="match status" value="1"/>
</dbReference>
<keyword evidence="3" id="KW-1185">Reference proteome</keyword>
<reference evidence="2 3" key="1">
    <citation type="submission" date="2016-06" db="EMBL/GenBank/DDBJ databases">
        <title>Complete genome sequence of a deep-branching marine Gamma Proteobacterium Woeseia oceani type strain XK5.</title>
        <authorList>
            <person name="Mu D."/>
            <person name="Du Z."/>
        </authorList>
    </citation>
    <scope>NUCLEOTIDE SEQUENCE [LARGE SCALE GENOMIC DNA]</scope>
    <source>
        <strain evidence="2 3">XK5</strain>
    </source>
</reference>
<evidence type="ECO:0000313" key="3">
    <source>
        <dbReference type="Proteomes" id="UP000092695"/>
    </source>
</evidence>